<name>A0ABU1J5N4_9BACL</name>
<reference evidence="1 2" key="1">
    <citation type="submission" date="2023-07" db="EMBL/GenBank/DDBJ databases">
        <title>Genomic Encyclopedia of Type Strains, Phase IV (KMG-IV): sequencing the most valuable type-strain genomes for metagenomic binning, comparative biology and taxonomic classification.</title>
        <authorList>
            <person name="Goeker M."/>
        </authorList>
    </citation>
    <scope>NUCLEOTIDE SEQUENCE [LARGE SCALE GENOMIC DNA]</scope>
    <source>
        <strain evidence="1 2">DSM 22170</strain>
    </source>
</reference>
<dbReference type="Proteomes" id="UP001185028">
    <property type="component" value="Unassembled WGS sequence"/>
</dbReference>
<evidence type="ECO:0000313" key="2">
    <source>
        <dbReference type="Proteomes" id="UP001185028"/>
    </source>
</evidence>
<accession>A0ABU1J5N4</accession>
<dbReference type="RefSeq" id="WP_188775696.1">
    <property type="nucleotide sequence ID" value="NZ_BMMB01000005.1"/>
</dbReference>
<evidence type="ECO:0000313" key="1">
    <source>
        <dbReference type="EMBL" id="MDR6246805.1"/>
    </source>
</evidence>
<organism evidence="1 2">
    <name type="scientific">Paenibacillus hunanensis</name>
    <dbReference type="NCBI Taxonomy" id="539262"/>
    <lineage>
        <taxon>Bacteria</taxon>
        <taxon>Bacillati</taxon>
        <taxon>Bacillota</taxon>
        <taxon>Bacilli</taxon>
        <taxon>Bacillales</taxon>
        <taxon>Paenibacillaceae</taxon>
        <taxon>Paenibacillus</taxon>
    </lineage>
</organism>
<protein>
    <submittedName>
        <fullName evidence="1">Uncharacterized protein</fullName>
    </submittedName>
</protein>
<comment type="caution">
    <text evidence="1">The sequence shown here is derived from an EMBL/GenBank/DDBJ whole genome shotgun (WGS) entry which is preliminary data.</text>
</comment>
<proteinExistence type="predicted"/>
<gene>
    <name evidence="1" type="ORF">JOC58_004765</name>
</gene>
<keyword evidence="2" id="KW-1185">Reference proteome</keyword>
<sequence length="175" mass="19032">MAMVHLSPPWYAVWNQIHSAIGQDPSVTVEPLDTSQNPYEVEIVVEDANKGAALAAILVPQYPLGGLTVKVQVVDGSRKPYQPAMAKDAQGLASLFETAFKGNPLFTGVEVRPYMPIQSSQVVFPIFEAMVIQFYNDNLVDFYGNYNNTAAAVFGIILLEAVNGIMVLPSTAKIQ</sequence>
<dbReference type="EMBL" id="JAVDQH010000045">
    <property type="protein sequence ID" value="MDR6246805.1"/>
    <property type="molecule type" value="Genomic_DNA"/>
</dbReference>